<comment type="caution">
    <text evidence="2">The sequence shown here is derived from an EMBL/GenBank/DDBJ whole genome shotgun (WGS) entry which is preliminary data.</text>
</comment>
<dbReference type="AlphaFoldDB" id="A0A371J462"/>
<dbReference type="EMBL" id="NOJY02000013">
    <property type="protein sequence ID" value="RDY27457.1"/>
    <property type="molecule type" value="Genomic_DNA"/>
</dbReference>
<sequence length="241" mass="27407">MKLNKNEKRIVTVSVLGTIVITLGFTMMQGDTKFNQKSYVSTENSVEVSSLSKDDYEVISRVDEGKQVVYSVFLKREISSKEAAELIKNLKNEEEKFKANYEVCLFTDKDVATSVKEMSIEERGKVVEKLIVPVDESTIKMMEYSKVEKEIDSVPSDYEVISMKNIEGVTNIELMLKGVDKADEALAQIKFLGQNIKELNPSKNISILNIVAYTDEDKSKSFEYDGNYKDTVIKNQYEKIN</sequence>
<dbReference type="RefSeq" id="WP_094369261.1">
    <property type="nucleotide sequence ID" value="NZ_NOJY02000013.1"/>
</dbReference>
<accession>A0A371J462</accession>
<proteinExistence type="predicted"/>
<feature type="transmembrane region" description="Helical" evidence="1">
    <location>
        <begin position="9"/>
        <end position="28"/>
    </location>
</feature>
<evidence type="ECO:0000313" key="2">
    <source>
        <dbReference type="EMBL" id="RDY27457.1"/>
    </source>
</evidence>
<keyword evidence="3" id="KW-1185">Reference proteome</keyword>
<name>A0A371J462_9FIRM</name>
<evidence type="ECO:0000256" key="1">
    <source>
        <dbReference type="SAM" id="Phobius"/>
    </source>
</evidence>
<organism evidence="2 3">
    <name type="scientific">Romboutsia weinsteinii</name>
    <dbReference type="NCBI Taxonomy" id="2020949"/>
    <lineage>
        <taxon>Bacteria</taxon>
        <taxon>Bacillati</taxon>
        <taxon>Bacillota</taxon>
        <taxon>Clostridia</taxon>
        <taxon>Peptostreptococcales</taxon>
        <taxon>Peptostreptococcaceae</taxon>
        <taxon>Romboutsia</taxon>
    </lineage>
</organism>
<dbReference type="Proteomes" id="UP000215694">
    <property type="component" value="Unassembled WGS sequence"/>
</dbReference>
<reference evidence="2 3" key="1">
    <citation type="journal article" date="2017" name="Genome Announc.">
        <title>Draft Genome Sequence of Romboutsia weinsteinii sp. nov. Strain CCRI-19649(T) Isolated from Surface Water.</title>
        <authorList>
            <person name="Maheux A.F."/>
            <person name="Boudreau D.K."/>
            <person name="Berube E."/>
            <person name="Boissinot M."/>
            <person name="Cantin P."/>
            <person name="Raymond F."/>
            <person name="Corbeil J."/>
            <person name="Omar R.F."/>
            <person name="Bergeron M.G."/>
        </authorList>
    </citation>
    <scope>NUCLEOTIDE SEQUENCE [LARGE SCALE GENOMIC DNA]</scope>
    <source>
        <strain evidence="2 3">CCRI-19649</strain>
    </source>
</reference>
<evidence type="ECO:0000313" key="3">
    <source>
        <dbReference type="Proteomes" id="UP000215694"/>
    </source>
</evidence>
<gene>
    <name evidence="2" type="ORF">CHL78_009595</name>
</gene>
<keyword evidence="1" id="KW-0812">Transmembrane</keyword>
<protein>
    <submittedName>
        <fullName evidence="2">Uncharacterized protein</fullName>
    </submittedName>
</protein>
<dbReference type="OrthoDB" id="2087793at2"/>
<keyword evidence="1" id="KW-1133">Transmembrane helix</keyword>
<keyword evidence="1" id="KW-0472">Membrane</keyword>